<dbReference type="AlphaFoldDB" id="G4Z8N9"/>
<dbReference type="GeneID" id="20657404"/>
<proteinExistence type="predicted"/>
<sequence length="289" mass="32999">MTTSAFESKLLASSGLLDEPHFRRLIKFQTRRREALVGSELEIRTTVTHVLPPEASTDVWFTVYCMHIRRVADTRVDAADQWALKKRYSELEAFRRLLLKRIADWEYTVRGEFTSKTTTGRRTAFAVVSNAMRRAISPSFPRKHIRPNKPEVISERVVGLPSFVRKLLGVYTDLAVYKTNNRLQDGGFASSWAQLCTIFSELETFLEVPQPQKDAEIQRQSAVLALKDFIEATNSEDQTSPEQLCSICLSEDPATDQVSLPCGHHFHEDCVIDWFSTRTTCPLCRRSSH</sequence>
<dbReference type="SMART" id="SM00744">
    <property type="entry name" value="RINGv"/>
    <property type="match status" value="1"/>
</dbReference>
<dbReference type="OMA" id="HSSAMNV"/>
<dbReference type="InterPro" id="IPR051826">
    <property type="entry name" value="E3_ubiquitin-ligase_domain"/>
</dbReference>
<accession>G4Z8N9</accession>
<evidence type="ECO:0008006" key="9">
    <source>
        <dbReference type="Google" id="ProtNLM"/>
    </source>
</evidence>
<dbReference type="Gene3D" id="3.30.40.10">
    <property type="entry name" value="Zinc/RING finger domain, C3HC4 (zinc finger)"/>
    <property type="match status" value="1"/>
</dbReference>
<dbReference type="InParanoid" id="G4Z8N9"/>
<evidence type="ECO:0000256" key="1">
    <source>
        <dbReference type="ARBA" id="ARBA00022723"/>
    </source>
</evidence>
<evidence type="ECO:0000256" key="2">
    <source>
        <dbReference type="ARBA" id="ARBA00022771"/>
    </source>
</evidence>
<evidence type="ECO:0000256" key="3">
    <source>
        <dbReference type="ARBA" id="ARBA00022833"/>
    </source>
</evidence>
<dbReference type="PROSITE" id="PS50089">
    <property type="entry name" value="ZF_RING_2"/>
    <property type="match status" value="1"/>
</dbReference>
<reference evidence="7 8" key="1">
    <citation type="journal article" date="2006" name="Science">
        <title>Phytophthora genome sequences uncover evolutionary origins and mechanisms of pathogenesis.</title>
        <authorList>
            <person name="Tyler B.M."/>
            <person name="Tripathy S."/>
            <person name="Zhang X."/>
            <person name="Dehal P."/>
            <person name="Jiang R.H."/>
            <person name="Aerts A."/>
            <person name="Arredondo F.D."/>
            <person name="Baxter L."/>
            <person name="Bensasson D."/>
            <person name="Beynon J.L."/>
            <person name="Chapman J."/>
            <person name="Damasceno C.M."/>
            <person name="Dorrance A.E."/>
            <person name="Dou D."/>
            <person name="Dickerman A.W."/>
            <person name="Dubchak I.L."/>
            <person name="Garbelotto M."/>
            <person name="Gijzen M."/>
            <person name="Gordon S.G."/>
            <person name="Govers F."/>
            <person name="Grunwald N.J."/>
            <person name="Huang W."/>
            <person name="Ivors K.L."/>
            <person name="Jones R.W."/>
            <person name="Kamoun S."/>
            <person name="Krampis K."/>
            <person name="Lamour K.H."/>
            <person name="Lee M.K."/>
            <person name="McDonald W.H."/>
            <person name="Medina M."/>
            <person name="Meijer H.J."/>
            <person name="Nordberg E.K."/>
            <person name="Maclean D.J."/>
            <person name="Ospina-Giraldo M.D."/>
            <person name="Morris P.F."/>
            <person name="Phuntumart V."/>
            <person name="Putnam N.H."/>
            <person name="Rash S."/>
            <person name="Rose J.K."/>
            <person name="Sakihama Y."/>
            <person name="Salamov A.A."/>
            <person name="Savidor A."/>
            <person name="Scheuring C.F."/>
            <person name="Smith B.M."/>
            <person name="Sobral B.W."/>
            <person name="Terry A."/>
            <person name="Torto-Alalibo T.A."/>
            <person name="Win J."/>
            <person name="Xu Z."/>
            <person name="Zhang H."/>
            <person name="Grigoriev I.V."/>
            <person name="Rokhsar D.S."/>
            <person name="Boore J.L."/>
        </authorList>
    </citation>
    <scope>NUCLEOTIDE SEQUENCE [LARGE SCALE GENOMIC DNA]</scope>
    <source>
        <strain evidence="7 8">P6497</strain>
    </source>
</reference>
<dbReference type="InterPro" id="IPR013083">
    <property type="entry name" value="Znf_RING/FYVE/PHD"/>
</dbReference>
<dbReference type="GO" id="GO:0035091">
    <property type="term" value="F:phosphatidylinositol binding"/>
    <property type="evidence" value="ECO:0007669"/>
    <property type="project" value="InterPro"/>
</dbReference>
<dbReference type="PROSITE" id="PS50195">
    <property type="entry name" value="PX"/>
    <property type="match status" value="1"/>
</dbReference>
<dbReference type="InterPro" id="IPR036871">
    <property type="entry name" value="PX_dom_sf"/>
</dbReference>
<organism evidence="7 8">
    <name type="scientific">Phytophthora sojae (strain P6497)</name>
    <name type="common">Soybean stem and root rot agent</name>
    <name type="synonym">Phytophthora megasperma f. sp. glycines</name>
    <dbReference type="NCBI Taxonomy" id="1094619"/>
    <lineage>
        <taxon>Eukaryota</taxon>
        <taxon>Sar</taxon>
        <taxon>Stramenopiles</taxon>
        <taxon>Oomycota</taxon>
        <taxon>Peronosporomycetes</taxon>
        <taxon>Peronosporales</taxon>
        <taxon>Peronosporaceae</taxon>
        <taxon>Phytophthora</taxon>
    </lineage>
</organism>
<dbReference type="InterPro" id="IPR011016">
    <property type="entry name" value="Znf_RING-CH"/>
</dbReference>
<dbReference type="GO" id="GO:0008270">
    <property type="term" value="F:zinc ion binding"/>
    <property type="evidence" value="ECO:0007669"/>
    <property type="project" value="UniProtKB-KW"/>
</dbReference>
<feature type="domain" description="PX" evidence="6">
    <location>
        <begin position="42"/>
        <end position="212"/>
    </location>
</feature>
<dbReference type="Gene3D" id="3.30.1520.10">
    <property type="entry name" value="Phox-like domain"/>
    <property type="match status" value="1"/>
</dbReference>
<name>G4Z8N9_PHYSP</name>
<dbReference type="InterPro" id="IPR001841">
    <property type="entry name" value="Znf_RING"/>
</dbReference>
<feature type="domain" description="RING-type" evidence="5">
    <location>
        <begin position="245"/>
        <end position="285"/>
    </location>
</feature>
<dbReference type="GO" id="GO:0061630">
    <property type="term" value="F:ubiquitin protein ligase activity"/>
    <property type="evidence" value="ECO:0007669"/>
    <property type="project" value="TreeGrafter"/>
</dbReference>
<dbReference type="SUPFAM" id="SSF64268">
    <property type="entry name" value="PX domain"/>
    <property type="match status" value="1"/>
</dbReference>
<evidence type="ECO:0000259" key="6">
    <source>
        <dbReference type="PROSITE" id="PS50195"/>
    </source>
</evidence>
<dbReference type="EMBL" id="JH159153">
    <property type="protein sequence ID" value="EGZ19071.1"/>
    <property type="molecule type" value="Genomic_DNA"/>
</dbReference>
<evidence type="ECO:0000259" key="5">
    <source>
        <dbReference type="PROSITE" id="PS50089"/>
    </source>
</evidence>
<gene>
    <name evidence="7" type="ORF">PHYSODRAFT_497136</name>
</gene>
<dbReference type="Pfam" id="PF00787">
    <property type="entry name" value="PX"/>
    <property type="match status" value="1"/>
</dbReference>
<dbReference type="Pfam" id="PF13639">
    <property type="entry name" value="zf-RING_2"/>
    <property type="match status" value="1"/>
</dbReference>
<dbReference type="CDD" id="cd16454">
    <property type="entry name" value="RING-H2_PA-TM-RING"/>
    <property type="match status" value="1"/>
</dbReference>
<dbReference type="SMART" id="SM00184">
    <property type="entry name" value="RING"/>
    <property type="match status" value="1"/>
</dbReference>
<dbReference type="PANTHER" id="PTHR22765:SF411">
    <property type="entry name" value="OS02G0248440 PROTEIN"/>
    <property type="match status" value="1"/>
</dbReference>
<evidence type="ECO:0000313" key="7">
    <source>
        <dbReference type="EMBL" id="EGZ19071.1"/>
    </source>
</evidence>
<protein>
    <recommendedName>
        <fullName evidence="9">RING-type domain-containing protein</fullName>
    </recommendedName>
</protein>
<keyword evidence="1" id="KW-0479">Metal-binding</keyword>
<keyword evidence="8" id="KW-1185">Reference proteome</keyword>
<dbReference type="SUPFAM" id="SSF57850">
    <property type="entry name" value="RING/U-box"/>
    <property type="match status" value="1"/>
</dbReference>
<dbReference type="KEGG" id="psoj:PHYSODRAFT_497136"/>
<keyword evidence="3" id="KW-0862">Zinc</keyword>
<dbReference type="RefSeq" id="XP_009521788.1">
    <property type="nucleotide sequence ID" value="XM_009523493.1"/>
</dbReference>
<dbReference type="InterPro" id="IPR001683">
    <property type="entry name" value="PX_dom"/>
</dbReference>
<dbReference type="GO" id="GO:0006511">
    <property type="term" value="P:ubiquitin-dependent protein catabolic process"/>
    <property type="evidence" value="ECO:0007669"/>
    <property type="project" value="TreeGrafter"/>
</dbReference>
<dbReference type="Proteomes" id="UP000002640">
    <property type="component" value="Unassembled WGS sequence"/>
</dbReference>
<evidence type="ECO:0000313" key="8">
    <source>
        <dbReference type="Proteomes" id="UP000002640"/>
    </source>
</evidence>
<keyword evidence="2 4" id="KW-0863">Zinc-finger</keyword>
<dbReference type="PANTHER" id="PTHR22765">
    <property type="entry name" value="RING FINGER AND PROTEASE ASSOCIATED DOMAIN-CONTAINING"/>
    <property type="match status" value="1"/>
</dbReference>
<evidence type="ECO:0000256" key="4">
    <source>
        <dbReference type="PROSITE-ProRule" id="PRU00175"/>
    </source>
</evidence>